<dbReference type="STRING" id="29364.SAMN04487772_12230"/>
<dbReference type="Pfam" id="PF04657">
    <property type="entry name" value="DMT_YdcZ"/>
    <property type="match status" value="1"/>
</dbReference>
<keyword evidence="3" id="KW-1185">Reference proteome</keyword>
<dbReference type="EMBL" id="FOHN01000022">
    <property type="protein sequence ID" value="SET45816.1"/>
    <property type="molecule type" value="Genomic_DNA"/>
</dbReference>
<sequence length="144" mass="15581">MWGILIAILSGALMSVQGVFNTGVTKQTGVWVASSFVQFSAFVVCIAAWLITERNVNLLSVCKIDNKYMLLGGIMGAFITYTVIQSVASLGPARAAIFIVTAQLAAAYVIELAGMFGMDKADFQWRKVFGLAVIIGGIFLFKWE</sequence>
<evidence type="ECO:0000313" key="2">
    <source>
        <dbReference type="EMBL" id="SET45816.1"/>
    </source>
</evidence>
<feature type="transmembrane region" description="Helical" evidence="1">
    <location>
        <begin position="96"/>
        <end position="116"/>
    </location>
</feature>
<reference evidence="2 3" key="1">
    <citation type="submission" date="2016-10" db="EMBL/GenBank/DDBJ databases">
        <authorList>
            <person name="de Groot N.N."/>
        </authorList>
    </citation>
    <scope>NUCLEOTIDE SEQUENCE [LARGE SCALE GENOMIC DNA]</scope>
    <source>
        <strain evidence="2 3">DSM 1801</strain>
    </source>
</reference>
<accession>A0A1I0EKU2</accession>
<keyword evidence="1" id="KW-0472">Membrane</keyword>
<dbReference type="AlphaFoldDB" id="A0A1I0EKU2"/>
<gene>
    <name evidence="2" type="ORF">SAMN04487772_12230</name>
</gene>
<dbReference type="RefSeq" id="WP_092478549.1">
    <property type="nucleotide sequence ID" value="NZ_FOHN01000022.1"/>
</dbReference>
<dbReference type="OrthoDB" id="9789346at2"/>
<evidence type="ECO:0000313" key="3">
    <source>
        <dbReference type="Proteomes" id="UP000199800"/>
    </source>
</evidence>
<protein>
    <submittedName>
        <fullName evidence="2">Transporter family-2 protein</fullName>
    </submittedName>
</protein>
<keyword evidence="1" id="KW-0812">Transmembrane</keyword>
<proteinExistence type="predicted"/>
<evidence type="ECO:0000256" key="1">
    <source>
        <dbReference type="SAM" id="Phobius"/>
    </source>
</evidence>
<feature type="transmembrane region" description="Helical" evidence="1">
    <location>
        <begin position="70"/>
        <end position="90"/>
    </location>
</feature>
<dbReference type="GO" id="GO:0005886">
    <property type="term" value="C:plasma membrane"/>
    <property type="evidence" value="ECO:0007669"/>
    <property type="project" value="TreeGrafter"/>
</dbReference>
<dbReference type="PANTHER" id="PTHR34821">
    <property type="entry name" value="INNER MEMBRANE PROTEIN YDCZ"/>
    <property type="match status" value="1"/>
</dbReference>
<dbReference type="PANTHER" id="PTHR34821:SF3">
    <property type="entry name" value="MEMBRANE PROTEIN"/>
    <property type="match status" value="1"/>
</dbReference>
<feature type="transmembrane region" description="Helical" evidence="1">
    <location>
        <begin position="28"/>
        <end position="50"/>
    </location>
</feature>
<name>A0A1I0EKU2_9FIRM</name>
<keyword evidence="1" id="KW-1133">Transmembrane helix</keyword>
<organism evidence="2 3">
    <name type="scientific">[Clostridium] polysaccharolyticum</name>
    <dbReference type="NCBI Taxonomy" id="29364"/>
    <lineage>
        <taxon>Bacteria</taxon>
        <taxon>Bacillati</taxon>
        <taxon>Bacillota</taxon>
        <taxon>Clostridia</taxon>
        <taxon>Lachnospirales</taxon>
        <taxon>Lachnospiraceae</taxon>
    </lineage>
</organism>
<dbReference type="InterPro" id="IPR006750">
    <property type="entry name" value="YdcZ"/>
</dbReference>
<dbReference type="Proteomes" id="UP000199800">
    <property type="component" value="Unassembled WGS sequence"/>
</dbReference>